<dbReference type="PROSITE" id="PS00107">
    <property type="entry name" value="PROTEIN_KINASE_ATP"/>
    <property type="match status" value="1"/>
</dbReference>
<dbReference type="SUPFAM" id="SSF56112">
    <property type="entry name" value="Protein kinase-like (PK-like)"/>
    <property type="match status" value="1"/>
</dbReference>
<dbReference type="Gene3D" id="1.10.510.10">
    <property type="entry name" value="Transferase(Phosphotransferase) domain 1"/>
    <property type="match status" value="1"/>
</dbReference>
<dbReference type="Proteomes" id="UP000319160">
    <property type="component" value="Unassembled WGS sequence"/>
</dbReference>
<sequence length="485" mass="55517">MPGMRQEAFPYVPVRKDEVDLDAITDDWMLEHKLRKPYQSVQLMKEYFARNYPEMKYNRCLGWGGNGLAAAYDIMDEEGEKRKSAVVKMLFDDDQELQKWEVQNNGLGLVDNESVHKDNTRNPDGSLKETPDSPVSSGEEDSDIDGGEDEDRPNSKRARAEGPPLNVFITEMLDNGDLASILKKVRQHKDRIPNPVLWRFLLCFTRMCIGLAYPPADIEEFNGQPGPIKETVPTRLQDNPRRIVHFDMDPKNVFVGDVLRENEEHSISPVLKEQFCQDWDYIERDQDQIQHQTLAGNFGPHTNVWAVGYLMENLITLCYPAGPPIPTVSTIRPPHGKTEYLTYAAHLQQPFYDHVDRDIIALILRLQAHLPEDRPPLHEIETYVSFHVQTKGNDGMTDQELDEWMRKILYEVPPRTNEQYVAGPVIREVIGTGRMDPSKEKRFVPQVSSRDAAASEQGIERMGSGCISGDSEQAVEQVAEFQRWR</sequence>
<feature type="compositionally biased region" description="Acidic residues" evidence="2">
    <location>
        <begin position="138"/>
        <end position="151"/>
    </location>
</feature>
<organism evidence="3 4">
    <name type="scientific">Xylaria flabelliformis</name>
    <dbReference type="NCBI Taxonomy" id="2512241"/>
    <lineage>
        <taxon>Eukaryota</taxon>
        <taxon>Fungi</taxon>
        <taxon>Dikarya</taxon>
        <taxon>Ascomycota</taxon>
        <taxon>Pezizomycotina</taxon>
        <taxon>Sordariomycetes</taxon>
        <taxon>Xylariomycetidae</taxon>
        <taxon>Xylariales</taxon>
        <taxon>Xylariaceae</taxon>
        <taxon>Xylaria</taxon>
    </lineage>
</organism>
<accession>A0A553HZA1</accession>
<comment type="caution">
    <text evidence="3">The sequence shown here is derived from an EMBL/GenBank/DDBJ whole genome shotgun (WGS) entry which is preliminary data.</text>
</comment>
<evidence type="ECO:0000256" key="1">
    <source>
        <dbReference type="PROSITE-ProRule" id="PRU10141"/>
    </source>
</evidence>
<dbReference type="InterPro" id="IPR011009">
    <property type="entry name" value="Kinase-like_dom_sf"/>
</dbReference>
<dbReference type="STRING" id="2512241.A0A553HZA1"/>
<keyword evidence="1" id="KW-0547">Nucleotide-binding</keyword>
<protein>
    <recommendedName>
        <fullName evidence="5">Protein kinase domain-containing protein</fullName>
    </recommendedName>
</protein>
<gene>
    <name evidence="3" type="ORF">FHL15_005866</name>
</gene>
<dbReference type="GO" id="GO:0005524">
    <property type="term" value="F:ATP binding"/>
    <property type="evidence" value="ECO:0007669"/>
    <property type="project" value="UniProtKB-UniRule"/>
</dbReference>
<feature type="compositionally biased region" description="Basic and acidic residues" evidence="2">
    <location>
        <begin position="113"/>
        <end position="131"/>
    </location>
</feature>
<keyword evidence="4" id="KW-1185">Reference proteome</keyword>
<feature type="binding site" evidence="1">
    <location>
        <position position="88"/>
    </location>
    <ligand>
        <name>ATP</name>
        <dbReference type="ChEBI" id="CHEBI:30616"/>
    </ligand>
</feature>
<reference evidence="4" key="1">
    <citation type="submission" date="2019-06" db="EMBL/GenBank/DDBJ databases">
        <title>Draft genome sequence of the griseofulvin-producing fungus Xylaria cubensis strain G536.</title>
        <authorList>
            <person name="Mead M.E."/>
            <person name="Raja H.A."/>
            <person name="Steenwyk J.L."/>
            <person name="Knowles S.L."/>
            <person name="Oberlies N.H."/>
            <person name="Rokas A."/>
        </authorList>
    </citation>
    <scope>NUCLEOTIDE SEQUENCE [LARGE SCALE GENOMIC DNA]</scope>
    <source>
        <strain evidence="4">G536</strain>
    </source>
</reference>
<proteinExistence type="predicted"/>
<dbReference type="InterPro" id="IPR017441">
    <property type="entry name" value="Protein_kinase_ATP_BS"/>
</dbReference>
<dbReference type="EMBL" id="VFLP01000030">
    <property type="protein sequence ID" value="TRX93287.1"/>
    <property type="molecule type" value="Genomic_DNA"/>
</dbReference>
<evidence type="ECO:0000256" key="2">
    <source>
        <dbReference type="SAM" id="MobiDB-lite"/>
    </source>
</evidence>
<feature type="region of interest" description="Disordered" evidence="2">
    <location>
        <begin position="108"/>
        <end position="163"/>
    </location>
</feature>
<dbReference type="OrthoDB" id="4062651at2759"/>
<keyword evidence="1" id="KW-0067">ATP-binding</keyword>
<name>A0A553HZA1_9PEZI</name>
<dbReference type="AlphaFoldDB" id="A0A553HZA1"/>
<evidence type="ECO:0000313" key="4">
    <source>
        <dbReference type="Proteomes" id="UP000319160"/>
    </source>
</evidence>
<evidence type="ECO:0008006" key="5">
    <source>
        <dbReference type="Google" id="ProtNLM"/>
    </source>
</evidence>
<evidence type="ECO:0000313" key="3">
    <source>
        <dbReference type="EMBL" id="TRX93287.1"/>
    </source>
</evidence>